<evidence type="ECO:0000256" key="6">
    <source>
        <dbReference type="ARBA" id="ARBA00023006"/>
    </source>
</evidence>
<feature type="transmembrane region" description="Helical" evidence="8">
    <location>
        <begin position="397"/>
        <end position="416"/>
    </location>
</feature>
<dbReference type="EMBL" id="BPWL01000009">
    <property type="protein sequence ID" value="GJJ14170.1"/>
    <property type="molecule type" value="Genomic_DNA"/>
</dbReference>
<feature type="transmembrane region" description="Helical" evidence="8">
    <location>
        <begin position="328"/>
        <end position="352"/>
    </location>
</feature>
<feature type="transmembrane region" description="Helical" evidence="8">
    <location>
        <begin position="12"/>
        <end position="34"/>
    </location>
</feature>
<dbReference type="InterPro" id="IPR036259">
    <property type="entry name" value="MFS_trans_sf"/>
</dbReference>
<dbReference type="Proteomes" id="UP001050691">
    <property type="component" value="Unassembled WGS sequence"/>
</dbReference>
<feature type="transmembrane region" description="Helical" evidence="8">
    <location>
        <begin position="224"/>
        <end position="246"/>
    </location>
</feature>
<keyword evidence="3 8" id="KW-0813">Transport</keyword>
<keyword evidence="8" id="KW-0926">Vacuole</keyword>
<sequence>MSPEDRTAARHIRGWLTYAFACEVFAVVGISVFLPLCLEQFARDNGFLYPGKTERCVDAKALAGTDEPEKRCVVKIGWAQNIHLSLYVFSLSVALQALTVISMGGIADHPPHRKPLLLTFAYLGSISAILFSVIPSSSILWPLVGLLACGANVGFGASFVALNSYLPNLARETKEVREAYQELLAFRSQHLDQGPPNVIPNAGETPEQFYNSALARATAKISSLGIAMGYVAGILLLICTTIPVAALHSSTLSLRLAIGGTGLWWALGSIPAGIWLPNGSSLKLVEGADLVVEQVDKRPWSWSREILNAWKRLGVMLRWSEIKRLKNTFWYLSAWFLLSDGFATISSTAVLFGKTTLNMPSSKLILVGALAPIGGVLGSLTWPLVQRKIGWTDLQMIKLFVSLVSLIPLYGTLGVLDIFKSHKLPFGGLTTPGEMYGLAFVYGPLLVGLIADATGSIRNGFYFLTAIMWISLPLLAQVNVLRGADDAKAYIEERVSHSALVNGQYTLLSQTDSE</sequence>
<accession>A0AAV5AQK1</accession>
<comment type="caution">
    <text evidence="9">The sequence shown here is derived from an EMBL/GenBank/DDBJ whole genome shotgun (WGS) entry which is preliminary data.</text>
</comment>
<comment type="subcellular location">
    <subcellularLocation>
        <location evidence="1 8">Vacuole membrane</location>
        <topology evidence="1 8">Multi-pass membrane protein</topology>
    </subcellularLocation>
</comment>
<evidence type="ECO:0000256" key="2">
    <source>
        <dbReference type="ARBA" id="ARBA00006978"/>
    </source>
</evidence>
<dbReference type="InterPro" id="IPR024671">
    <property type="entry name" value="Atg22-like"/>
</dbReference>
<proteinExistence type="inferred from homology"/>
<gene>
    <name evidence="9" type="ORF">Clacol_008431</name>
</gene>
<feature type="transmembrane region" description="Helical" evidence="8">
    <location>
        <begin position="84"/>
        <end position="104"/>
    </location>
</feature>
<feature type="transmembrane region" description="Helical" evidence="8">
    <location>
        <begin position="116"/>
        <end position="134"/>
    </location>
</feature>
<evidence type="ECO:0000256" key="1">
    <source>
        <dbReference type="ARBA" id="ARBA00004128"/>
    </source>
</evidence>
<comment type="similarity">
    <text evidence="2 8">Belongs to the ATG22 family.</text>
</comment>
<dbReference type="PANTHER" id="PTHR23519:SF1">
    <property type="entry name" value="AUTOPHAGY-RELATED PROTEIN 22"/>
    <property type="match status" value="1"/>
</dbReference>
<dbReference type="InterPro" id="IPR050495">
    <property type="entry name" value="ATG22/LtaA_families"/>
</dbReference>
<dbReference type="GO" id="GO:0006914">
    <property type="term" value="P:autophagy"/>
    <property type="evidence" value="ECO:0007669"/>
    <property type="project" value="UniProtKB-KW"/>
</dbReference>
<dbReference type="Pfam" id="PF11700">
    <property type="entry name" value="ATG22"/>
    <property type="match status" value="1"/>
</dbReference>
<keyword evidence="6 8" id="KW-0072">Autophagy</keyword>
<comment type="function">
    <text evidence="8">Vacuolar effluxer which mediate the efflux of amino acids resulting from autophagic degradation. The release of autophagic amino acids allows the maintenance of protein synthesis and viability during nitrogen starvation.</text>
</comment>
<dbReference type="GO" id="GO:0006865">
    <property type="term" value="P:amino acid transport"/>
    <property type="evidence" value="ECO:0007669"/>
    <property type="project" value="UniProtKB-KW"/>
</dbReference>
<evidence type="ECO:0000256" key="5">
    <source>
        <dbReference type="ARBA" id="ARBA00022989"/>
    </source>
</evidence>
<feature type="transmembrane region" description="Helical" evidence="8">
    <location>
        <begin position="436"/>
        <end position="454"/>
    </location>
</feature>
<feature type="transmembrane region" description="Helical" evidence="8">
    <location>
        <begin position="364"/>
        <end position="385"/>
    </location>
</feature>
<protein>
    <recommendedName>
        <fullName evidence="8">Autophagy-related protein</fullName>
    </recommendedName>
</protein>
<dbReference type="Gene3D" id="1.20.1250.20">
    <property type="entry name" value="MFS general substrate transporter like domains"/>
    <property type="match status" value="1"/>
</dbReference>
<keyword evidence="8" id="KW-0029">Amino-acid transport</keyword>
<dbReference type="PANTHER" id="PTHR23519">
    <property type="entry name" value="AUTOPHAGY-RELATED PROTEIN 22"/>
    <property type="match status" value="1"/>
</dbReference>
<evidence type="ECO:0000313" key="10">
    <source>
        <dbReference type="Proteomes" id="UP001050691"/>
    </source>
</evidence>
<evidence type="ECO:0000256" key="7">
    <source>
        <dbReference type="ARBA" id="ARBA00023136"/>
    </source>
</evidence>
<name>A0AAV5AQK1_9AGAM</name>
<feature type="transmembrane region" description="Helical" evidence="8">
    <location>
        <begin position="140"/>
        <end position="162"/>
    </location>
</feature>
<evidence type="ECO:0000256" key="4">
    <source>
        <dbReference type="ARBA" id="ARBA00022692"/>
    </source>
</evidence>
<dbReference type="SUPFAM" id="SSF103473">
    <property type="entry name" value="MFS general substrate transporter"/>
    <property type="match status" value="2"/>
</dbReference>
<keyword evidence="7 8" id="KW-0472">Membrane</keyword>
<organism evidence="9 10">
    <name type="scientific">Clathrus columnatus</name>
    <dbReference type="NCBI Taxonomy" id="1419009"/>
    <lineage>
        <taxon>Eukaryota</taxon>
        <taxon>Fungi</taxon>
        <taxon>Dikarya</taxon>
        <taxon>Basidiomycota</taxon>
        <taxon>Agaricomycotina</taxon>
        <taxon>Agaricomycetes</taxon>
        <taxon>Phallomycetidae</taxon>
        <taxon>Phallales</taxon>
        <taxon>Clathraceae</taxon>
        <taxon>Clathrus</taxon>
    </lineage>
</organism>
<dbReference type="GO" id="GO:0005774">
    <property type="term" value="C:vacuolar membrane"/>
    <property type="evidence" value="ECO:0007669"/>
    <property type="project" value="UniProtKB-SubCell"/>
</dbReference>
<evidence type="ECO:0000256" key="8">
    <source>
        <dbReference type="RuleBase" id="RU363073"/>
    </source>
</evidence>
<evidence type="ECO:0000313" key="9">
    <source>
        <dbReference type="EMBL" id="GJJ14170.1"/>
    </source>
</evidence>
<keyword evidence="4 8" id="KW-0812">Transmembrane</keyword>
<keyword evidence="5 8" id="KW-1133">Transmembrane helix</keyword>
<dbReference type="AlphaFoldDB" id="A0AAV5AQK1"/>
<keyword evidence="10" id="KW-1185">Reference proteome</keyword>
<feature type="transmembrane region" description="Helical" evidence="8">
    <location>
        <begin position="461"/>
        <end position="480"/>
    </location>
</feature>
<reference evidence="9" key="1">
    <citation type="submission" date="2021-10" db="EMBL/GenBank/DDBJ databases">
        <title>De novo Genome Assembly of Clathrus columnatus (Basidiomycota, Fungi) Using Illumina and Nanopore Sequence Data.</title>
        <authorList>
            <person name="Ogiso-Tanaka E."/>
            <person name="Itagaki H."/>
            <person name="Hosoya T."/>
            <person name="Hosaka K."/>
        </authorList>
    </citation>
    <scope>NUCLEOTIDE SEQUENCE</scope>
    <source>
        <strain evidence="9">MO-923</strain>
    </source>
</reference>
<evidence type="ECO:0000256" key="3">
    <source>
        <dbReference type="ARBA" id="ARBA00022448"/>
    </source>
</evidence>